<sequence>MTDHINNNEPKTFTEAEVIELLRRARATEQAETQKTREERELPLEITSSLEQHTKQQHQDNFKRYKRDVTKYHHNEWTIVEEINKSFLPKLRHYTVDTTQVVNAHYKGAEISRLHGRAATEIFEQLSIIKDGEISTEEAHQLLDEAIESAKRLSIHAWIQGKQHDEDAKDYAIRALKLPPSLKHLETKDSGSKREAFDEDLSPCTTKPTINKYFGQQPPTLPMDEVEEDIQTSQAGTTIEEEDVDILDVEDQKTTLEEGDVGTQPSTKTTISPILTELSTQQLQQQSMTSNYTIPSDGILPG</sequence>
<accession>A0A8H7UYQ2</accession>
<protein>
    <submittedName>
        <fullName evidence="2">Uncharacterized protein</fullName>
    </submittedName>
</protein>
<reference evidence="2" key="1">
    <citation type="submission" date="2020-12" db="EMBL/GenBank/DDBJ databases">
        <title>Metabolic potential, ecology and presence of endohyphal bacteria is reflected in genomic diversity of Mucoromycotina.</title>
        <authorList>
            <person name="Muszewska A."/>
            <person name="Okrasinska A."/>
            <person name="Steczkiewicz K."/>
            <person name="Drgas O."/>
            <person name="Orlowska M."/>
            <person name="Perlinska-Lenart U."/>
            <person name="Aleksandrzak-Piekarczyk T."/>
            <person name="Szatraj K."/>
            <person name="Zielenkiewicz U."/>
            <person name="Pilsyk S."/>
            <person name="Malc E."/>
            <person name="Mieczkowski P."/>
            <person name="Kruszewska J.S."/>
            <person name="Biernat P."/>
            <person name="Pawlowska J."/>
        </authorList>
    </citation>
    <scope>NUCLEOTIDE SEQUENCE</scope>
    <source>
        <strain evidence="2">WA0000017839</strain>
    </source>
</reference>
<feature type="region of interest" description="Disordered" evidence="1">
    <location>
        <begin position="184"/>
        <end position="204"/>
    </location>
</feature>
<evidence type="ECO:0000313" key="2">
    <source>
        <dbReference type="EMBL" id="KAG2195369.1"/>
    </source>
</evidence>
<proteinExistence type="predicted"/>
<dbReference type="EMBL" id="JAEPRD010000172">
    <property type="protein sequence ID" value="KAG2195369.1"/>
    <property type="molecule type" value="Genomic_DNA"/>
</dbReference>
<evidence type="ECO:0000256" key="1">
    <source>
        <dbReference type="SAM" id="MobiDB-lite"/>
    </source>
</evidence>
<feature type="non-terminal residue" evidence="2">
    <location>
        <position position="1"/>
    </location>
</feature>
<keyword evidence="3" id="KW-1185">Reference proteome</keyword>
<organism evidence="2 3">
    <name type="scientific">Mucor saturninus</name>
    <dbReference type="NCBI Taxonomy" id="64648"/>
    <lineage>
        <taxon>Eukaryota</taxon>
        <taxon>Fungi</taxon>
        <taxon>Fungi incertae sedis</taxon>
        <taxon>Mucoromycota</taxon>
        <taxon>Mucoromycotina</taxon>
        <taxon>Mucoromycetes</taxon>
        <taxon>Mucorales</taxon>
        <taxon>Mucorineae</taxon>
        <taxon>Mucoraceae</taxon>
        <taxon>Mucor</taxon>
    </lineage>
</organism>
<dbReference type="AlphaFoldDB" id="A0A8H7UYQ2"/>
<evidence type="ECO:0000313" key="3">
    <source>
        <dbReference type="Proteomes" id="UP000603453"/>
    </source>
</evidence>
<gene>
    <name evidence="2" type="ORF">INT47_004477</name>
</gene>
<name>A0A8H7UYQ2_9FUNG</name>
<comment type="caution">
    <text evidence="2">The sequence shown here is derived from an EMBL/GenBank/DDBJ whole genome shotgun (WGS) entry which is preliminary data.</text>
</comment>
<feature type="compositionally biased region" description="Basic and acidic residues" evidence="1">
    <location>
        <begin position="184"/>
        <end position="196"/>
    </location>
</feature>
<dbReference type="OrthoDB" id="2276628at2759"/>
<dbReference type="Proteomes" id="UP000603453">
    <property type="component" value="Unassembled WGS sequence"/>
</dbReference>